<name>A0A0A8XVU7_ARUDO</name>
<sequence>MIQIRALKYCYFSAACAHTKKKDLKSVMFIHQK</sequence>
<reference evidence="1" key="2">
    <citation type="journal article" date="2015" name="Data Brief">
        <title>Shoot transcriptome of the giant reed, Arundo donax.</title>
        <authorList>
            <person name="Barrero R.A."/>
            <person name="Guerrero F.D."/>
            <person name="Moolhuijzen P."/>
            <person name="Goolsby J.A."/>
            <person name="Tidwell J."/>
            <person name="Bellgard S.E."/>
            <person name="Bellgard M.I."/>
        </authorList>
    </citation>
    <scope>NUCLEOTIDE SEQUENCE</scope>
    <source>
        <tissue evidence="1">Shoot tissue taken approximately 20 cm above the soil surface</tissue>
    </source>
</reference>
<organism evidence="1">
    <name type="scientific">Arundo donax</name>
    <name type="common">Giant reed</name>
    <name type="synonym">Donax arundinaceus</name>
    <dbReference type="NCBI Taxonomy" id="35708"/>
    <lineage>
        <taxon>Eukaryota</taxon>
        <taxon>Viridiplantae</taxon>
        <taxon>Streptophyta</taxon>
        <taxon>Embryophyta</taxon>
        <taxon>Tracheophyta</taxon>
        <taxon>Spermatophyta</taxon>
        <taxon>Magnoliopsida</taxon>
        <taxon>Liliopsida</taxon>
        <taxon>Poales</taxon>
        <taxon>Poaceae</taxon>
        <taxon>PACMAD clade</taxon>
        <taxon>Arundinoideae</taxon>
        <taxon>Arundineae</taxon>
        <taxon>Arundo</taxon>
    </lineage>
</organism>
<proteinExistence type="predicted"/>
<evidence type="ECO:0000313" key="1">
    <source>
        <dbReference type="EMBL" id="JAD17991.1"/>
    </source>
</evidence>
<protein>
    <submittedName>
        <fullName evidence="1">Uncharacterized protein</fullName>
    </submittedName>
</protein>
<dbReference type="AlphaFoldDB" id="A0A0A8XVU7"/>
<dbReference type="EMBL" id="GBRH01279904">
    <property type="protein sequence ID" value="JAD17991.1"/>
    <property type="molecule type" value="Transcribed_RNA"/>
</dbReference>
<accession>A0A0A8XVU7</accession>
<reference evidence="1" key="1">
    <citation type="submission" date="2014-09" db="EMBL/GenBank/DDBJ databases">
        <authorList>
            <person name="Magalhaes I.L.F."/>
            <person name="Oliveira U."/>
            <person name="Santos F.R."/>
            <person name="Vidigal T.H.D.A."/>
            <person name="Brescovit A.D."/>
            <person name="Santos A.J."/>
        </authorList>
    </citation>
    <scope>NUCLEOTIDE SEQUENCE</scope>
    <source>
        <tissue evidence="1">Shoot tissue taken approximately 20 cm above the soil surface</tissue>
    </source>
</reference>